<dbReference type="PANTHER" id="PTHR33107">
    <property type="entry name" value="KUNITZ TRYPSIN INHIBITOR 2"/>
    <property type="match status" value="1"/>
</dbReference>
<dbReference type="Pfam" id="PF00197">
    <property type="entry name" value="Kunitz_legume"/>
    <property type="match status" value="1"/>
</dbReference>
<keyword evidence="3" id="KW-1133">Transmembrane helix</keyword>
<feature type="region of interest" description="Disordered" evidence="2">
    <location>
        <begin position="1"/>
        <end position="27"/>
    </location>
</feature>
<keyword evidence="3" id="KW-0812">Transmembrane</keyword>
<reference evidence="4" key="1">
    <citation type="submission" date="2019-11" db="EMBL/GenBank/DDBJ databases">
        <authorList>
            <person name="Liu Y."/>
            <person name="Hou J."/>
            <person name="Li T.-Q."/>
            <person name="Guan C.-H."/>
            <person name="Wu X."/>
            <person name="Wu H.-Z."/>
            <person name="Ling F."/>
            <person name="Zhang R."/>
            <person name="Shi X.-G."/>
            <person name="Ren J.-P."/>
            <person name="Chen E.-F."/>
            <person name="Sun J.-M."/>
        </authorList>
    </citation>
    <scope>NUCLEOTIDE SEQUENCE</scope>
    <source>
        <strain evidence="4">Adult_tree_wgs_1</strain>
        <tissue evidence="4">Leaves</tissue>
    </source>
</reference>
<evidence type="ECO:0000313" key="5">
    <source>
        <dbReference type="Proteomes" id="UP000626092"/>
    </source>
</evidence>
<dbReference type="OrthoDB" id="1872570at2759"/>
<dbReference type="InterPro" id="IPR002160">
    <property type="entry name" value="Prot_inh_Kunz-lg"/>
</dbReference>
<dbReference type="GO" id="GO:0097367">
    <property type="term" value="F:carbohydrate derivative binding"/>
    <property type="evidence" value="ECO:0007669"/>
    <property type="project" value="InterPro"/>
</dbReference>
<dbReference type="GO" id="GO:0004866">
    <property type="term" value="F:endopeptidase inhibitor activity"/>
    <property type="evidence" value="ECO:0007669"/>
    <property type="project" value="InterPro"/>
</dbReference>
<comment type="caution">
    <text evidence="4">The sequence shown here is derived from an EMBL/GenBank/DDBJ whole genome shotgun (WGS) entry which is preliminary data.</text>
</comment>
<comment type="similarity">
    <text evidence="1">Belongs to the protease inhibitor I3 (leguminous Kunitz-type inhibitor) family.</text>
</comment>
<dbReference type="InterPro" id="IPR046348">
    <property type="entry name" value="SIS_dom_sf"/>
</dbReference>
<name>A0A834GNB7_RHOSS</name>
<dbReference type="AlphaFoldDB" id="A0A834GNB7"/>
<dbReference type="PRINTS" id="PR00291">
    <property type="entry name" value="KUNITZINHBTR"/>
</dbReference>
<evidence type="ECO:0000256" key="3">
    <source>
        <dbReference type="SAM" id="Phobius"/>
    </source>
</evidence>
<protein>
    <submittedName>
        <fullName evidence="4">Uncharacterized protein</fullName>
    </submittedName>
</protein>
<keyword evidence="3" id="KW-0472">Membrane</keyword>
<dbReference type="Proteomes" id="UP000626092">
    <property type="component" value="Unassembled WGS sequence"/>
</dbReference>
<evidence type="ECO:0000313" key="4">
    <source>
        <dbReference type="EMBL" id="KAF7136499.1"/>
    </source>
</evidence>
<dbReference type="Gene3D" id="2.80.10.50">
    <property type="match status" value="1"/>
</dbReference>
<dbReference type="PANTHER" id="PTHR33107:SF5">
    <property type="entry name" value="KUNITZ TRYPSIN INHIBITOR 5"/>
    <property type="match status" value="1"/>
</dbReference>
<proteinExistence type="inferred from homology"/>
<gene>
    <name evidence="4" type="ORF">RHSIM_Rhsim08G0010200</name>
</gene>
<feature type="transmembrane region" description="Helical" evidence="3">
    <location>
        <begin position="201"/>
        <end position="220"/>
    </location>
</feature>
<feature type="transmembrane region" description="Helical" evidence="3">
    <location>
        <begin position="127"/>
        <end position="151"/>
    </location>
</feature>
<dbReference type="SUPFAM" id="SSF50386">
    <property type="entry name" value="STI-like"/>
    <property type="match status" value="1"/>
</dbReference>
<dbReference type="InterPro" id="IPR011065">
    <property type="entry name" value="Kunitz_inhibitor_STI-like_sf"/>
</dbReference>
<dbReference type="PROSITE" id="PS00283">
    <property type="entry name" value="SOYBEAN_KUNITZ"/>
    <property type="match status" value="1"/>
</dbReference>
<dbReference type="EMBL" id="WJXA01000008">
    <property type="protein sequence ID" value="KAF7136499.1"/>
    <property type="molecule type" value="Genomic_DNA"/>
</dbReference>
<evidence type="ECO:0000256" key="2">
    <source>
        <dbReference type="SAM" id="MobiDB-lite"/>
    </source>
</evidence>
<evidence type="ECO:0000256" key="1">
    <source>
        <dbReference type="ARBA" id="ARBA00005440"/>
    </source>
</evidence>
<feature type="compositionally biased region" description="Low complexity" evidence="2">
    <location>
        <begin position="11"/>
        <end position="27"/>
    </location>
</feature>
<dbReference type="SMART" id="SM00452">
    <property type="entry name" value="STI"/>
    <property type="match status" value="1"/>
</dbReference>
<dbReference type="SUPFAM" id="SSF53697">
    <property type="entry name" value="SIS domain"/>
    <property type="match status" value="1"/>
</dbReference>
<organism evidence="4 5">
    <name type="scientific">Rhododendron simsii</name>
    <name type="common">Sims's rhododendron</name>
    <dbReference type="NCBI Taxonomy" id="118357"/>
    <lineage>
        <taxon>Eukaryota</taxon>
        <taxon>Viridiplantae</taxon>
        <taxon>Streptophyta</taxon>
        <taxon>Embryophyta</taxon>
        <taxon>Tracheophyta</taxon>
        <taxon>Spermatophyta</taxon>
        <taxon>Magnoliopsida</taxon>
        <taxon>eudicotyledons</taxon>
        <taxon>Gunneridae</taxon>
        <taxon>Pentapetalae</taxon>
        <taxon>asterids</taxon>
        <taxon>Ericales</taxon>
        <taxon>Ericaceae</taxon>
        <taxon>Ericoideae</taxon>
        <taxon>Rhodoreae</taxon>
        <taxon>Rhododendron</taxon>
    </lineage>
</organism>
<dbReference type="GO" id="GO:1901135">
    <property type="term" value="P:carbohydrate derivative metabolic process"/>
    <property type="evidence" value="ECO:0007669"/>
    <property type="project" value="InterPro"/>
</dbReference>
<sequence length="401" mass="43864">MGYLPLPQTFPSPTSSSSPKPSSSPASAIRLCCPQDLPDPHLPWRPLLLHLPLRRPPPSCQALHLPHPQILRLNGEELLRLVPCAKAKGAYLISVMLSEANKLVAVCDLNVYLLLEKELCPFDLASMMSTVILIVFGDTVAVAMNLTSYWMNLSGRPMIEKTRRAILNFGFKFDIKSNLMSSRNFPSKTLMDGKQKTPTPLLFLSLILLSSIFATFLVAADSATSPVLDTEGNQLRTGTDYYILPVIRGNGGGLTLSTTTSNGTITCPANVVQEQNELDNGLPLTFSPVDPEEGVIRVATDTNIKFSAVTICAQSTVWRLDGSEGKFFVTTGGVEGNPGQQTVSNWFRIDEYEGNYKLAFCPTVCDICRVVCGDIGVYFDENGTRRLALSDVPLKVKFRKA</sequence>
<accession>A0A834GNB7</accession>
<keyword evidence="5" id="KW-1185">Reference proteome</keyword>
<dbReference type="Gene3D" id="3.40.50.10490">
    <property type="entry name" value="Glucose-6-phosphate isomerase like protein, domain 1"/>
    <property type="match status" value="1"/>
</dbReference>
<dbReference type="CDD" id="cd23375">
    <property type="entry name" value="beta-trefoil_STI_VvMLP-like"/>
    <property type="match status" value="1"/>
</dbReference>